<keyword evidence="4" id="KW-0206">Cytoskeleton</keyword>
<dbReference type="OrthoDB" id="270127at2759"/>
<evidence type="ECO:0000313" key="7">
    <source>
        <dbReference type="EMBL" id="CAE8634775.1"/>
    </source>
</evidence>
<feature type="domain" description="DM10" evidence="6">
    <location>
        <begin position="2"/>
        <end position="93"/>
    </location>
</feature>
<name>A0A813H9J2_POLGL</name>
<gene>
    <name evidence="7" type="ORF">PGLA1383_LOCUS50395</name>
</gene>
<keyword evidence="5" id="KW-0966">Cell projection</keyword>
<dbReference type="Proteomes" id="UP000654075">
    <property type="component" value="Unassembled WGS sequence"/>
</dbReference>
<dbReference type="InterPro" id="IPR006602">
    <property type="entry name" value="DM10_dom"/>
</dbReference>
<dbReference type="AlphaFoldDB" id="A0A813H9J2"/>
<sequence length="200" mass="22445">MDSESFGFTVEWFDAQADLMREYSLTVFKMAKGPLEAAMYDPKSKRAFLKRMAIPDLRLEDLHVGSTVTIYARHLKVKSYADSHTSNYLDSSRTELALLVQPHSFNKLGQVMSCFEAAGLTMSRVRLVNHNGPVVAIQAVGDDAQSKLDYGCCSVQQCVKQVSIEELAPYFEDQARYPCTAAFDHCTMFFIRPHALKASL</sequence>
<dbReference type="GO" id="GO:0005879">
    <property type="term" value="C:axonemal microtubule"/>
    <property type="evidence" value="ECO:0007669"/>
    <property type="project" value="TreeGrafter"/>
</dbReference>
<dbReference type="PANTHER" id="PTHR43109:SF2">
    <property type="entry name" value="NUCLEOSIDE DIPHOSPHATE KINASE 7"/>
    <property type="match status" value="1"/>
</dbReference>
<dbReference type="EMBL" id="CAJNNV010031130">
    <property type="protein sequence ID" value="CAE8634775.1"/>
    <property type="molecule type" value="Genomic_DNA"/>
</dbReference>
<evidence type="ECO:0000256" key="4">
    <source>
        <dbReference type="ARBA" id="ARBA00023212"/>
    </source>
</evidence>
<evidence type="ECO:0000256" key="1">
    <source>
        <dbReference type="ARBA" id="ARBA00004138"/>
    </source>
</evidence>
<evidence type="ECO:0000259" key="6">
    <source>
        <dbReference type="PROSITE" id="PS51336"/>
    </source>
</evidence>
<dbReference type="PANTHER" id="PTHR43109">
    <property type="entry name" value="NUCLEOSIDE DIPHOSPHATE KINASE 7"/>
    <property type="match status" value="1"/>
</dbReference>
<evidence type="ECO:0000256" key="2">
    <source>
        <dbReference type="ARBA" id="ARBA00004245"/>
    </source>
</evidence>
<keyword evidence="8" id="KW-1185">Reference proteome</keyword>
<reference evidence="7" key="1">
    <citation type="submission" date="2021-02" db="EMBL/GenBank/DDBJ databases">
        <authorList>
            <person name="Dougan E. K."/>
            <person name="Rhodes N."/>
            <person name="Thang M."/>
            <person name="Chan C."/>
        </authorList>
    </citation>
    <scope>NUCLEOTIDE SEQUENCE</scope>
</reference>
<comment type="subcellular location">
    <subcellularLocation>
        <location evidence="1">Cell projection</location>
        <location evidence="1">Cilium</location>
    </subcellularLocation>
    <subcellularLocation>
        <location evidence="2">Cytoplasm</location>
        <location evidence="2">Cytoskeleton</location>
    </subcellularLocation>
</comment>
<dbReference type="PROSITE" id="PS51336">
    <property type="entry name" value="DM10"/>
    <property type="match status" value="1"/>
</dbReference>
<evidence type="ECO:0000313" key="8">
    <source>
        <dbReference type="Proteomes" id="UP000654075"/>
    </source>
</evidence>
<evidence type="ECO:0000256" key="3">
    <source>
        <dbReference type="ARBA" id="ARBA00022490"/>
    </source>
</evidence>
<organism evidence="7 8">
    <name type="scientific">Polarella glacialis</name>
    <name type="common">Dinoflagellate</name>
    <dbReference type="NCBI Taxonomy" id="89957"/>
    <lineage>
        <taxon>Eukaryota</taxon>
        <taxon>Sar</taxon>
        <taxon>Alveolata</taxon>
        <taxon>Dinophyceae</taxon>
        <taxon>Suessiales</taxon>
        <taxon>Suessiaceae</taxon>
        <taxon>Polarella</taxon>
    </lineage>
</organism>
<protein>
    <recommendedName>
        <fullName evidence="6">DM10 domain-containing protein</fullName>
    </recommendedName>
</protein>
<dbReference type="SMART" id="SM00676">
    <property type="entry name" value="DM10"/>
    <property type="match status" value="1"/>
</dbReference>
<evidence type="ECO:0000256" key="5">
    <source>
        <dbReference type="ARBA" id="ARBA00023273"/>
    </source>
</evidence>
<comment type="caution">
    <text evidence="7">The sequence shown here is derived from an EMBL/GenBank/DDBJ whole genome shotgun (WGS) entry which is preliminary data.</text>
</comment>
<keyword evidence="3" id="KW-0963">Cytoplasm</keyword>
<accession>A0A813H9J2</accession>
<proteinExistence type="predicted"/>